<feature type="region of interest" description="Disordered" evidence="2">
    <location>
        <begin position="1995"/>
        <end position="2014"/>
    </location>
</feature>
<feature type="region of interest" description="Disordered" evidence="2">
    <location>
        <begin position="2096"/>
        <end position="2190"/>
    </location>
</feature>
<evidence type="ECO:0000313" key="4">
    <source>
        <dbReference type="EMBL" id="CEM08143.1"/>
    </source>
</evidence>
<feature type="compositionally biased region" description="Polar residues" evidence="2">
    <location>
        <begin position="535"/>
        <end position="550"/>
    </location>
</feature>
<dbReference type="VEuPathDB" id="CryptoDB:Cvel_2890"/>
<proteinExistence type="inferred from homology"/>
<feature type="compositionally biased region" description="Polar residues" evidence="2">
    <location>
        <begin position="2002"/>
        <end position="2014"/>
    </location>
</feature>
<feature type="compositionally biased region" description="Basic and acidic residues" evidence="2">
    <location>
        <begin position="2276"/>
        <end position="2288"/>
    </location>
</feature>
<feature type="region of interest" description="Disordered" evidence="2">
    <location>
        <begin position="454"/>
        <end position="609"/>
    </location>
</feature>
<accession>A0A0G4F7P6</accession>
<dbReference type="GO" id="GO:0045053">
    <property type="term" value="P:protein retention in Golgi apparatus"/>
    <property type="evidence" value="ECO:0007669"/>
    <property type="project" value="TreeGrafter"/>
</dbReference>
<feature type="compositionally biased region" description="Low complexity" evidence="2">
    <location>
        <begin position="495"/>
        <end position="515"/>
    </location>
</feature>
<feature type="region of interest" description="Disordered" evidence="2">
    <location>
        <begin position="1368"/>
        <end position="1390"/>
    </location>
</feature>
<feature type="compositionally biased region" description="Basic and acidic residues" evidence="2">
    <location>
        <begin position="2342"/>
        <end position="2366"/>
    </location>
</feature>
<feature type="compositionally biased region" description="Polar residues" evidence="2">
    <location>
        <begin position="1950"/>
        <end position="1964"/>
    </location>
</feature>
<dbReference type="EMBL" id="CDMZ01000165">
    <property type="protein sequence ID" value="CEM08143.1"/>
    <property type="molecule type" value="Genomic_DNA"/>
</dbReference>
<feature type="region of interest" description="Disordered" evidence="2">
    <location>
        <begin position="821"/>
        <end position="845"/>
    </location>
</feature>
<feature type="region of interest" description="Disordered" evidence="2">
    <location>
        <begin position="1920"/>
        <end position="1988"/>
    </location>
</feature>
<dbReference type="Pfam" id="PF25036">
    <property type="entry name" value="VPS13_VAB"/>
    <property type="match status" value="1"/>
</dbReference>
<feature type="compositionally biased region" description="Gly residues" evidence="2">
    <location>
        <begin position="1379"/>
        <end position="1389"/>
    </location>
</feature>
<feature type="compositionally biased region" description="Acidic residues" evidence="2">
    <location>
        <begin position="2399"/>
        <end position="2409"/>
    </location>
</feature>
<feature type="compositionally biased region" description="Gly residues" evidence="2">
    <location>
        <begin position="2533"/>
        <end position="2551"/>
    </location>
</feature>
<reference evidence="4" key="1">
    <citation type="submission" date="2014-11" db="EMBL/GenBank/DDBJ databases">
        <authorList>
            <person name="Otto D Thomas"/>
            <person name="Naeem Raeece"/>
        </authorList>
    </citation>
    <scope>NUCLEOTIDE SEQUENCE</scope>
</reference>
<dbReference type="PANTHER" id="PTHR16166">
    <property type="entry name" value="VACUOLAR PROTEIN SORTING-ASSOCIATED PROTEIN VPS13"/>
    <property type="match status" value="1"/>
</dbReference>
<feature type="compositionally biased region" description="Polar residues" evidence="2">
    <location>
        <begin position="1766"/>
        <end position="1779"/>
    </location>
</feature>
<feature type="compositionally biased region" description="Polar residues" evidence="2">
    <location>
        <begin position="79"/>
        <end position="89"/>
    </location>
</feature>
<protein>
    <recommendedName>
        <fullName evidence="3">Vacuolar protein sorting-associated protein 13 VPS13 adaptor binding domain-containing protein</fullName>
    </recommendedName>
</protein>
<gene>
    <name evidence="4" type="ORF">Cvel_2890</name>
</gene>
<dbReference type="GO" id="GO:0006623">
    <property type="term" value="P:protein targeting to vacuole"/>
    <property type="evidence" value="ECO:0007669"/>
    <property type="project" value="TreeGrafter"/>
</dbReference>
<feature type="compositionally biased region" description="Basic and acidic residues" evidence="2">
    <location>
        <begin position="2119"/>
        <end position="2130"/>
    </location>
</feature>
<feature type="compositionally biased region" description="Polar residues" evidence="2">
    <location>
        <begin position="2430"/>
        <end position="2444"/>
    </location>
</feature>
<feature type="compositionally biased region" description="Basic and acidic residues" evidence="2">
    <location>
        <begin position="565"/>
        <end position="577"/>
    </location>
</feature>
<evidence type="ECO:0000256" key="1">
    <source>
        <dbReference type="ARBA" id="ARBA00006545"/>
    </source>
</evidence>
<sequence length="2651" mass="285102">MLKGVTTRRYGLPETEYFRSGEYGLSLDYGDFRRGKSARDVEKTILQRERDHAAGQKPPTSAASALTPAPNMGEGLSKSRPNNLLNLSQAPKGKKKKDRVAALDERLELTFEIQPGSLDDAMLGTGGGSGGWIRPSGDAESQTEVGGQEGMYSTSTRRAAGGGHLHQMPPPSDEATPGMGMGQPRSRVKVLPQSMMTTGWEGEGLQRNAMGSHRWDTGMRSIKIYSDFWIVSRQSYKNEALYIGTRAQDAKLPPLRRILLSKEAGSRLRLMYKVPEGKIREMSSTFKIDTVGAIAPVVIPKQALWFGIQVTPGPPPFLRTKVVNIFARFTVINKLDEEIYCRSSGDVNGRYALPKDEPVEFHPRPLHRTTKARRLAREIPKIQLCLLPKAELNALADHARRNSSSKLEICAEDILESRESSQGGEILSPFLQAWSEGIPIDGPCTRQFRLTAPTAPFQTEQPYHPKKVPNNTDESGHNNNTPNGHPNPSDAGVLTSPQQLAASPQQPSALSTPSPHLLNLPAAFNRSGAEDPRISSLNPSPATILSSLSASPPMGTGVVPLARDQPQRSHQRSESDRQALPPSVMFSEDQVPPSPPRPQRHSSMTLGGPYRESASLRLPLFGRGRRARGDSSTALGLHKVLEEDQNKKERQKKMEALFKLVEVEVRLVSEAALFICIREPQVPDYQFLNDVKDRGSGIDIFFYTTGQQFPERLPYRQRREFAWSSPAERQRQTLWLWMPATATEPQWRAKVKLGEPERPGDRVKLRNSISVCPIVKVDDAGNRVVLFTSDRKEWKRANRRAAVSGPTTVDLEDGTIGPSSVHLGGGDGPDGGENWRSSIEGGKRESTGGAVAAVGMPSQWGTLPVIEGPEEADSDATEENEFFTDLLGHSVKKYPLPSKRLIVPAERPSRRGGRRASGSRGRERRERRRRSADPKSVLKNLGPRKRRASLHRSSVGSAVSATPATLVDRGVNRGSFLSSPTEIGGESRDFIPNRGHRDTLSFRLNKGRKSMFNRFKNTATRVFTRKGRGRDLPGISSPSLPPGDLGSRVPPGTFDLGSVGSPLIWFGEADRGGLGGTGRPVEQHDPMMSASPESHPFFRDLCPHGFLLDLRAAGFGVSLIDARPQELIYVAATGAMVHVASQGPTRDVALTVSLHNFQIDDKTAGSHFNTLVAAESQEIAPKKGVLGEVDFLKRQGEDTGGKQGGGADGERRKAIADSLSSSAFSPEDRTSLEGLLSLLAPASPIFVCRMDFSPSSVRALEQKGALILHLCLIAPEPLTVKVDQDTLALLMNFAAKQVQRVGETLSFLQNENCTKVLKSEEDETHKAFEEMILPPCFEAAGRSPLTVYVHKLRIEKVQMTLSFKSRRGRASGTGVETKGAGGGPSGVGGVSNTQPDALATKLVDILMGQSVADLGDMSNLRINLGGLQRDHEYGNFGVLRSDVEAEYMDRLKTQLVKVVGSLDLFLFARLSGTLLDGIHALFSEPYEGLLRGPDAFVVGVGRGLSTFFTSLAVGLCDSTSRFCGSLHAGVELLGQNDAVLEKLVASSKRYSKATLEKPDSLIRGAAHGVVGGLQVFGAGLAGVVVRPLTAWREGRGAGRVIGESVWGLGGVVTGACGGVLVSMQGLTAGMRDSFQLASAQMPQARHVRGPRAFDASGHIRPFSPQFASALAAVQKAEKATGGTAFGGLALMFGFDSSSGGGGSGRNAFAFAFPVDLKTENPSYSAVRVLPQLQDRSRKEEVRAAPRQRRLSLWGGGGGRPSVVATAPQSAKNATPNSVQMPVGFPSGSHREEGREKDVGSVSFSRQDPQSRSFADSRQASVPPSRLRDNSPTSRDGESQQTVRVQWTGEGPQEVHGGAVSSSDGALQGLYSGSGESAGMVVGGVVGSRDGRGSGSSNAQSRPFEVAAVVASDRVVPFSRYGNGGPSLSQSQHPPAEPPKAESEWLLRFHSASSRQAFASPQPSKSTERHSKSRGADGGNVITSGASRHPTFVEMPNARSKKPQQPAQNLEPQTLSAIAKDPRIHRTPPRTVTLPVRECAVWLLCTRATFVLVRQGSIVWECRKDRVVSLRLYRLCEGGSGKTEMCEIELLVREDKKEKGETREHTGCCGRKGLTPEGNIQERQERVRAEEAPSPSSRHRQEAETPKQGHLSSVPVQHPGGHLGLPPGSFSSPPARQVRLGSGQVPDKSGFSFSFGAVSPFEGLREQKRSTEVGAFGLGLSEEGARDTDVRPPSTAVMPRDEDKGRGGEREAEEDEKKAKAKRSRVVGFHGEIWGPEGRKEKEEEKGRASDSSPSRSHPLFTRPLALVGDTEEQGDGEGEGEGEGRSLLRSSILSEDSGAAAGREDLLPVVLERPERTGEGGKEKNSRTIGEGEGGDEDSSEGSGDSDSRSSASSPSSSEESESSGEAEEQAGGGTDDSVEAGENRRVQAHVQSSAGAGGNSNAPPTIPSGFWGRNRLSQSGVRREQRNTQSDAGEYASRVKQRASRVTSSEGHLRSSVRSGAEVSVSGSPSPIRKRGRSAGPPARVSSDIVGKGIGRGGSTTQGQRQGGSAIGRAFRSLSVARPVTYSLGAVVPPPHQNVAEPLRVLAVPFACEQHAMALFEVLCSFVSCTAPTGTGKAQRGEVGLVAERRRTLENQGNEWCPCPLWTRRL</sequence>
<feature type="region of interest" description="Disordered" evidence="2">
    <location>
        <begin position="899"/>
        <end position="957"/>
    </location>
</feature>
<feature type="compositionally biased region" description="Low complexity" evidence="2">
    <location>
        <begin position="477"/>
        <end position="488"/>
    </location>
</feature>
<feature type="region of interest" description="Disordered" evidence="2">
    <location>
        <begin position="1881"/>
        <end position="1900"/>
    </location>
</feature>
<feature type="compositionally biased region" description="Low complexity" evidence="2">
    <location>
        <begin position="58"/>
        <end position="70"/>
    </location>
</feature>
<evidence type="ECO:0000256" key="2">
    <source>
        <dbReference type="SAM" id="MobiDB-lite"/>
    </source>
</evidence>
<feature type="compositionally biased region" description="Basic and acidic residues" evidence="2">
    <location>
        <begin position="2238"/>
        <end position="2257"/>
    </location>
</feature>
<dbReference type="InterPro" id="IPR009543">
    <property type="entry name" value="VPS13_VAB"/>
</dbReference>
<feature type="compositionally biased region" description="Low complexity" evidence="2">
    <location>
        <begin position="2157"/>
        <end position="2173"/>
    </location>
</feature>
<dbReference type="PANTHER" id="PTHR16166:SF93">
    <property type="entry name" value="INTERMEMBRANE LIPID TRANSFER PROTEIN VPS13"/>
    <property type="match status" value="1"/>
</dbReference>
<organism evidence="4">
    <name type="scientific">Chromera velia CCMP2878</name>
    <dbReference type="NCBI Taxonomy" id="1169474"/>
    <lineage>
        <taxon>Eukaryota</taxon>
        <taxon>Sar</taxon>
        <taxon>Alveolata</taxon>
        <taxon>Colpodellida</taxon>
        <taxon>Chromeraceae</taxon>
        <taxon>Chromera</taxon>
    </lineage>
</organism>
<feature type="domain" description="Vacuolar protein sorting-associated protein 13 VPS13 adaptor binding" evidence="3">
    <location>
        <begin position="273"/>
        <end position="362"/>
    </location>
</feature>
<dbReference type="InterPro" id="IPR026847">
    <property type="entry name" value="VPS13"/>
</dbReference>
<feature type="compositionally biased region" description="Low complexity" evidence="2">
    <location>
        <begin position="2381"/>
        <end position="2398"/>
    </location>
</feature>
<feature type="region of interest" description="Disordered" evidence="2">
    <location>
        <begin position="48"/>
        <end position="99"/>
    </location>
</feature>
<evidence type="ECO:0000259" key="3">
    <source>
        <dbReference type="Pfam" id="PF25036"/>
    </source>
</evidence>
<feature type="compositionally biased region" description="Polar residues" evidence="2">
    <location>
        <begin position="1801"/>
        <end position="1821"/>
    </location>
</feature>
<name>A0A0G4F7P6_9ALVE</name>
<feature type="compositionally biased region" description="Polar residues" evidence="2">
    <location>
        <begin position="1829"/>
        <end position="1844"/>
    </location>
</feature>
<feature type="compositionally biased region" description="Basic and acidic residues" evidence="2">
    <location>
        <begin position="1788"/>
        <end position="1798"/>
    </location>
</feature>
<comment type="similarity">
    <text evidence="1">Belongs to the VPS13 family.</text>
</comment>
<feature type="region of interest" description="Disordered" evidence="2">
    <location>
        <begin position="1735"/>
        <end position="1874"/>
    </location>
</feature>
<feature type="compositionally biased region" description="Acidic residues" evidence="2">
    <location>
        <begin position="2309"/>
        <end position="2321"/>
    </location>
</feature>
<feature type="compositionally biased region" description="Basic and acidic residues" evidence="2">
    <location>
        <begin position="2096"/>
        <end position="2105"/>
    </location>
</feature>
<feature type="region of interest" description="Disordered" evidence="2">
    <location>
        <begin position="2214"/>
        <end position="2551"/>
    </location>
</feature>